<evidence type="ECO:0000256" key="7">
    <source>
        <dbReference type="ARBA" id="ARBA00025795"/>
    </source>
</evidence>
<dbReference type="PROSITE" id="PS51405">
    <property type="entry name" value="HEME_HALOPEROXIDASE"/>
    <property type="match status" value="1"/>
</dbReference>
<keyword evidence="8" id="KW-0732">Signal</keyword>
<evidence type="ECO:0000256" key="1">
    <source>
        <dbReference type="ARBA" id="ARBA00001970"/>
    </source>
</evidence>
<evidence type="ECO:0000256" key="6">
    <source>
        <dbReference type="ARBA" id="ARBA00023004"/>
    </source>
</evidence>
<keyword evidence="11" id="KW-1185">Reference proteome</keyword>
<evidence type="ECO:0000256" key="8">
    <source>
        <dbReference type="SAM" id="SignalP"/>
    </source>
</evidence>
<comment type="similarity">
    <text evidence="7">Belongs to the chloroperoxidase family.</text>
</comment>
<dbReference type="Pfam" id="PF01328">
    <property type="entry name" value="Peroxidase_2"/>
    <property type="match status" value="1"/>
</dbReference>
<dbReference type="PANTHER" id="PTHR33577">
    <property type="entry name" value="STERIGMATOCYSTIN BIOSYNTHESIS PEROXIDASE STCC-RELATED"/>
    <property type="match status" value="1"/>
</dbReference>
<dbReference type="Proteomes" id="UP001152759">
    <property type="component" value="Chromosome 3"/>
</dbReference>
<feature type="signal peptide" evidence="8">
    <location>
        <begin position="1"/>
        <end position="22"/>
    </location>
</feature>
<reference evidence="10" key="1">
    <citation type="submission" date="2021-12" db="EMBL/GenBank/DDBJ databases">
        <authorList>
            <person name="King R."/>
        </authorList>
    </citation>
    <scope>NUCLEOTIDE SEQUENCE</scope>
</reference>
<evidence type="ECO:0000256" key="5">
    <source>
        <dbReference type="ARBA" id="ARBA00023002"/>
    </source>
</evidence>
<evidence type="ECO:0000256" key="4">
    <source>
        <dbReference type="ARBA" id="ARBA00022723"/>
    </source>
</evidence>
<organism evidence="10 11">
    <name type="scientific">Bemisia tabaci</name>
    <name type="common">Sweetpotato whitefly</name>
    <name type="synonym">Aleurodes tabaci</name>
    <dbReference type="NCBI Taxonomy" id="7038"/>
    <lineage>
        <taxon>Eukaryota</taxon>
        <taxon>Metazoa</taxon>
        <taxon>Ecdysozoa</taxon>
        <taxon>Arthropoda</taxon>
        <taxon>Hexapoda</taxon>
        <taxon>Insecta</taxon>
        <taxon>Pterygota</taxon>
        <taxon>Neoptera</taxon>
        <taxon>Paraneoptera</taxon>
        <taxon>Hemiptera</taxon>
        <taxon>Sternorrhyncha</taxon>
        <taxon>Aleyrodoidea</taxon>
        <taxon>Aleyrodidae</taxon>
        <taxon>Aleyrodinae</taxon>
        <taxon>Bemisia</taxon>
    </lineage>
</organism>
<dbReference type="Gene3D" id="1.10.489.10">
    <property type="entry name" value="Chloroperoxidase-like"/>
    <property type="match status" value="1"/>
</dbReference>
<sequence length="396" mass="44348">MTFKMRACIALSGITFLSLVAAQAQDYQQKAPPYSDGTRPYGERVQTDGKYKFIPPQKGDQRGPCPALNALANHGYLPRSGVGTVYDFVWAMKAGLGVAPDLGSFLALYGVFVTGNGIKFSIGGPTNETGHGSGLIYSHNIYESDASIFRGDKYLYHGDNYHLQMFNFGPFYKNRTRDYPKDLIIDFRLARITHSLFYNPYFCCMPIACDLVAAGNYIFTYSLFANFTYPEGVVTRQVLRYFYSVYPLDSDGDDLEYKPGWERFPSNWYKRPSSDEYTFAAFLLDVIDNAKRHPGVVKFGCNAGKVNSFVGIDVGDLTGGLFNAATLLKGNNLICFWYQILQAVIPHGARSQLLDVYAELDKTFRLPAISGLGCPQLTKYDKSLFDQFPGYAEQYK</sequence>
<dbReference type="InterPro" id="IPR000028">
    <property type="entry name" value="Chloroperoxidase"/>
</dbReference>
<keyword evidence="3" id="KW-0349">Heme</keyword>
<evidence type="ECO:0000313" key="11">
    <source>
        <dbReference type="Proteomes" id="UP001152759"/>
    </source>
</evidence>
<gene>
    <name evidence="10" type="ORF">BEMITA_LOCUS5210</name>
</gene>
<accession>A0A9P0G3J3</accession>
<feature type="chain" id="PRO_5040409070" description="Heme haloperoxidase family profile domain-containing protein" evidence="8">
    <location>
        <begin position="23"/>
        <end position="396"/>
    </location>
</feature>
<dbReference type="SUPFAM" id="SSF47571">
    <property type="entry name" value="Cloroperoxidase"/>
    <property type="match status" value="1"/>
</dbReference>
<protein>
    <recommendedName>
        <fullName evidence="9">Heme haloperoxidase family profile domain-containing protein</fullName>
    </recommendedName>
</protein>
<keyword evidence="5" id="KW-0560">Oxidoreductase</keyword>
<feature type="domain" description="Heme haloperoxidase family profile" evidence="9">
    <location>
        <begin position="49"/>
        <end position="284"/>
    </location>
</feature>
<evidence type="ECO:0000256" key="3">
    <source>
        <dbReference type="ARBA" id="ARBA00022617"/>
    </source>
</evidence>
<dbReference type="GO" id="GO:0046872">
    <property type="term" value="F:metal ion binding"/>
    <property type="evidence" value="ECO:0007669"/>
    <property type="project" value="UniProtKB-KW"/>
</dbReference>
<proteinExistence type="inferred from homology"/>
<dbReference type="GO" id="GO:0004601">
    <property type="term" value="F:peroxidase activity"/>
    <property type="evidence" value="ECO:0007669"/>
    <property type="project" value="UniProtKB-KW"/>
</dbReference>
<keyword evidence="4" id="KW-0479">Metal-binding</keyword>
<dbReference type="InterPro" id="IPR036851">
    <property type="entry name" value="Chloroperoxidase-like_sf"/>
</dbReference>
<keyword evidence="6" id="KW-0408">Iron</keyword>
<name>A0A9P0G3J3_BEMTA</name>
<dbReference type="EMBL" id="OU963864">
    <property type="protein sequence ID" value="CAH0768018.1"/>
    <property type="molecule type" value="Genomic_DNA"/>
</dbReference>
<evidence type="ECO:0000259" key="9">
    <source>
        <dbReference type="PROSITE" id="PS51405"/>
    </source>
</evidence>
<dbReference type="AlphaFoldDB" id="A0A9P0G3J3"/>
<dbReference type="PANTHER" id="PTHR33577:SF1">
    <property type="entry name" value="HEME HALOPEROXIDASE FAMILY PROFILE DOMAIN-CONTAINING PROTEIN"/>
    <property type="match status" value="1"/>
</dbReference>
<evidence type="ECO:0000256" key="2">
    <source>
        <dbReference type="ARBA" id="ARBA00022559"/>
    </source>
</evidence>
<evidence type="ECO:0000313" key="10">
    <source>
        <dbReference type="EMBL" id="CAH0768018.1"/>
    </source>
</evidence>
<keyword evidence="2" id="KW-0575">Peroxidase</keyword>
<comment type="cofactor">
    <cofactor evidence="1">
        <name>heme b</name>
        <dbReference type="ChEBI" id="CHEBI:60344"/>
    </cofactor>
</comment>